<evidence type="ECO:0000313" key="3">
    <source>
        <dbReference type="Proteomes" id="UP000199377"/>
    </source>
</evidence>
<gene>
    <name evidence="2" type="ORF">SAMN05216258_108164</name>
</gene>
<dbReference type="AlphaFoldDB" id="A0A1I3JUU0"/>
<dbReference type="Pfam" id="PF03167">
    <property type="entry name" value="UDG"/>
    <property type="match status" value="1"/>
</dbReference>
<proteinExistence type="predicted"/>
<dbReference type="OrthoDB" id="64750at2"/>
<dbReference type="STRING" id="1114924.SAMN05216258_108164"/>
<dbReference type="SUPFAM" id="SSF52141">
    <property type="entry name" value="Uracil-DNA glycosylase-like"/>
    <property type="match status" value="1"/>
</dbReference>
<protein>
    <submittedName>
        <fullName evidence="2">Uracil DNA glycosylase superfamily protein</fullName>
    </submittedName>
</protein>
<dbReference type="EMBL" id="FOQH01000008">
    <property type="protein sequence ID" value="SFI63954.1"/>
    <property type="molecule type" value="Genomic_DNA"/>
</dbReference>
<reference evidence="2 3" key="1">
    <citation type="submission" date="2016-10" db="EMBL/GenBank/DDBJ databases">
        <authorList>
            <person name="de Groot N.N."/>
        </authorList>
    </citation>
    <scope>NUCLEOTIDE SEQUENCE [LARGE SCALE GENOMIC DNA]</scope>
    <source>
        <strain evidence="2 3">CGMCC 1.11030</strain>
    </source>
</reference>
<feature type="domain" description="Uracil-DNA glycosylase-like" evidence="1">
    <location>
        <begin position="30"/>
        <end position="172"/>
    </location>
</feature>
<evidence type="ECO:0000259" key="1">
    <source>
        <dbReference type="Pfam" id="PF03167"/>
    </source>
</evidence>
<accession>A0A1I3JUU0</accession>
<dbReference type="CDD" id="cd10035">
    <property type="entry name" value="UDG_like"/>
    <property type="match status" value="1"/>
</dbReference>
<sequence>MAALTRYVEKLRAAGEGFVPDFDPLDGGVDARALFLLEKPGPMTDAEGTKRVGSGFISRDNDDPTAEAIFTFMDEAGWDRRETLLWNVMPWWNGRVKFDAAERRRGLATLGELRALLPRLETVVFVGGQAARAKPLVENWGVRILECAHPSARVRNLFPEKFARIPVVWKDARLGSKSNSGAEI</sequence>
<keyword evidence="3" id="KW-1185">Reference proteome</keyword>
<dbReference type="InterPro" id="IPR005122">
    <property type="entry name" value="Uracil-DNA_glycosylase-like"/>
</dbReference>
<dbReference type="InterPro" id="IPR036895">
    <property type="entry name" value="Uracil-DNA_glycosylase-like_sf"/>
</dbReference>
<dbReference type="Proteomes" id="UP000199377">
    <property type="component" value="Unassembled WGS sequence"/>
</dbReference>
<organism evidence="2 3">
    <name type="scientific">Albimonas pacifica</name>
    <dbReference type="NCBI Taxonomy" id="1114924"/>
    <lineage>
        <taxon>Bacteria</taxon>
        <taxon>Pseudomonadati</taxon>
        <taxon>Pseudomonadota</taxon>
        <taxon>Alphaproteobacteria</taxon>
        <taxon>Rhodobacterales</taxon>
        <taxon>Paracoccaceae</taxon>
        <taxon>Albimonas</taxon>
    </lineage>
</organism>
<dbReference type="Gene3D" id="3.40.470.10">
    <property type="entry name" value="Uracil-DNA glycosylase-like domain"/>
    <property type="match status" value="1"/>
</dbReference>
<name>A0A1I3JUU0_9RHOB</name>
<evidence type="ECO:0000313" key="2">
    <source>
        <dbReference type="EMBL" id="SFI63954.1"/>
    </source>
</evidence>